<evidence type="ECO:0000256" key="4">
    <source>
        <dbReference type="ARBA" id="ARBA00022989"/>
    </source>
</evidence>
<dbReference type="SUPFAM" id="SSF103473">
    <property type="entry name" value="MFS general substrate transporter"/>
    <property type="match status" value="1"/>
</dbReference>
<evidence type="ECO:0000256" key="5">
    <source>
        <dbReference type="ARBA" id="ARBA00023136"/>
    </source>
</evidence>
<dbReference type="Pfam" id="PF07690">
    <property type="entry name" value="MFS_1"/>
    <property type="match status" value="1"/>
</dbReference>
<evidence type="ECO:0000313" key="9">
    <source>
        <dbReference type="EMBL" id="KAH9838451.1"/>
    </source>
</evidence>
<keyword evidence="2" id="KW-0813">Transport</keyword>
<evidence type="ECO:0000256" key="1">
    <source>
        <dbReference type="ARBA" id="ARBA00004141"/>
    </source>
</evidence>
<dbReference type="PANTHER" id="PTHR23504">
    <property type="entry name" value="MAJOR FACILITATOR SUPERFAMILY DOMAIN-CONTAINING PROTEIN 10"/>
    <property type="match status" value="1"/>
</dbReference>
<evidence type="ECO:0000256" key="6">
    <source>
        <dbReference type="SAM" id="MobiDB-lite"/>
    </source>
</evidence>
<feature type="transmembrane region" description="Helical" evidence="7">
    <location>
        <begin position="81"/>
        <end position="103"/>
    </location>
</feature>
<dbReference type="InterPro" id="IPR020846">
    <property type="entry name" value="MFS_dom"/>
</dbReference>
<organism evidence="9 10">
    <name type="scientific">Rhodofomes roseus</name>
    <dbReference type="NCBI Taxonomy" id="34475"/>
    <lineage>
        <taxon>Eukaryota</taxon>
        <taxon>Fungi</taxon>
        <taxon>Dikarya</taxon>
        <taxon>Basidiomycota</taxon>
        <taxon>Agaricomycotina</taxon>
        <taxon>Agaricomycetes</taxon>
        <taxon>Polyporales</taxon>
        <taxon>Rhodofomes</taxon>
    </lineage>
</organism>
<dbReference type="RefSeq" id="XP_047780366.1">
    <property type="nucleotide sequence ID" value="XM_047919164.1"/>
</dbReference>
<reference evidence="9 10" key="1">
    <citation type="journal article" date="2021" name="Environ. Microbiol.">
        <title>Gene family expansions and transcriptome signatures uncover fungal adaptations to wood decay.</title>
        <authorList>
            <person name="Hage H."/>
            <person name="Miyauchi S."/>
            <person name="Viragh M."/>
            <person name="Drula E."/>
            <person name="Min B."/>
            <person name="Chaduli D."/>
            <person name="Navarro D."/>
            <person name="Favel A."/>
            <person name="Norest M."/>
            <person name="Lesage-Meessen L."/>
            <person name="Balint B."/>
            <person name="Merenyi Z."/>
            <person name="de Eugenio L."/>
            <person name="Morin E."/>
            <person name="Martinez A.T."/>
            <person name="Baldrian P."/>
            <person name="Stursova M."/>
            <person name="Martinez M.J."/>
            <person name="Novotny C."/>
            <person name="Magnuson J.K."/>
            <person name="Spatafora J.W."/>
            <person name="Maurice S."/>
            <person name="Pangilinan J."/>
            <person name="Andreopoulos W."/>
            <person name="LaButti K."/>
            <person name="Hundley H."/>
            <person name="Na H."/>
            <person name="Kuo A."/>
            <person name="Barry K."/>
            <person name="Lipzen A."/>
            <person name="Henrissat B."/>
            <person name="Riley R."/>
            <person name="Ahrendt S."/>
            <person name="Nagy L.G."/>
            <person name="Grigoriev I.V."/>
            <person name="Martin F."/>
            <person name="Rosso M.N."/>
        </authorList>
    </citation>
    <scope>NUCLEOTIDE SEQUENCE [LARGE SCALE GENOMIC DNA]</scope>
    <source>
        <strain evidence="9 10">CIRM-BRFM 1785</strain>
    </source>
</reference>
<evidence type="ECO:0000313" key="10">
    <source>
        <dbReference type="Proteomes" id="UP000814176"/>
    </source>
</evidence>
<dbReference type="Proteomes" id="UP000814176">
    <property type="component" value="Unassembled WGS sequence"/>
</dbReference>
<evidence type="ECO:0000256" key="2">
    <source>
        <dbReference type="ARBA" id="ARBA00022448"/>
    </source>
</evidence>
<feature type="transmembrane region" description="Helical" evidence="7">
    <location>
        <begin position="317"/>
        <end position="337"/>
    </location>
</feature>
<protein>
    <submittedName>
        <fullName evidence="9">MFS general substrate transporter</fullName>
    </submittedName>
</protein>
<evidence type="ECO:0000259" key="8">
    <source>
        <dbReference type="PROSITE" id="PS50850"/>
    </source>
</evidence>
<accession>A0ABQ8KLE4</accession>
<keyword evidence="3 7" id="KW-0812">Transmembrane</keyword>
<dbReference type="GeneID" id="71999896"/>
<comment type="subcellular location">
    <subcellularLocation>
        <location evidence="1">Membrane</location>
        <topology evidence="1">Multi-pass membrane protein</topology>
    </subcellularLocation>
</comment>
<feature type="transmembrane region" description="Helical" evidence="7">
    <location>
        <begin position="349"/>
        <end position="373"/>
    </location>
</feature>
<feature type="transmembrane region" description="Helical" evidence="7">
    <location>
        <begin position="277"/>
        <end position="297"/>
    </location>
</feature>
<feature type="transmembrane region" description="Helical" evidence="7">
    <location>
        <begin position="172"/>
        <end position="195"/>
    </location>
</feature>
<feature type="domain" description="Major facilitator superfamily (MFS) profile" evidence="8">
    <location>
        <begin position="42"/>
        <end position="478"/>
    </location>
</feature>
<dbReference type="InterPro" id="IPR001958">
    <property type="entry name" value="Tet-R_TetA/multi-R_MdtG-like"/>
</dbReference>
<dbReference type="PROSITE" id="PS50850">
    <property type="entry name" value="MFS"/>
    <property type="match status" value="1"/>
</dbReference>
<evidence type="ECO:0000256" key="3">
    <source>
        <dbReference type="ARBA" id="ARBA00022692"/>
    </source>
</evidence>
<dbReference type="PRINTS" id="PR01035">
    <property type="entry name" value="TCRTETA"/>
</dbReference>
<keyword evidence="10" id="KW-1185">Reference proteome</keyword>
<feature type="transmembrane region" description="Helical" evidence="7">
    <location>
        <begin position="450"/>
        <end position="471"/>
    </location>
</feature>
<proteinExistence type="predicted"/>
<dbReference type="InterPro" id="IPR036259">
    <property type="entry name" value="MFS_trans_sf"/>
</dbReference>
<keyword evidence="5 7" id="KW-0472">Membrane</keyword>
<keyword evidence="4 7" id="KW-1133">Transmembrane helix</keyword>
<dbReference type="InterPro" id="IPR011701">
    <property type="entry name" value="MFS"/>
</dbReference>
<dbReference type="Gene3D" id="1.20.1250.20">
    <property type="entry name" value="MFS general substrate transporter like domains"/>
    <property type="match status" value="1"/>
</dbReference>
<feature type="region of interest" description="Disordered" evidence="6">
    <location>
        <begin position="479"/>
        <end position="502"/>
    </location>
</feature>
<dbReference type="EMBL" id="JADCUA010000007">
    <property type="protein sequence ID" value="KAH9838451.1"/>
    <property type="molecule type" value="Genomic_DNA"/>
</dbReference>
<sequence length="502" mass="54248">MSRLRTEDDNPTEDTPLLQADVRVDGGDGKGPVAITPLPKAQISILFVLMLVEPILSQSIYPFINQLVSELDIIHGDEKKVGYYAGLIESIFYLTEVVFVIQWSRLSDYIGRKPVLLIGMAGATTSMICFGLSKKFWQLVLSRCILGALNGNVGAMQSVVGELTDSTNMAQVFALMPVAWSVGATTAPLIGGQLAKPHDRWPNVFGNKFWIRYPYFLPCAVAAACAALACLIAALFMKETLKRKKSLHSSASSCEDPEEQASETTVPLLTLLKHPRVLLSVANYGALCLLDIAYRAVQPLFFATPRSLGGLGLPPSTIGLILGSFGIFNGILQALWFAPLVRRFGPKHVHMAGLGAFIPLWILFPVIGGLAHWQGGMTPLVWSMVMLQQVVSVVMDTAYGCVFMYITSSAPNRSSLGGTNGIGQLVAAFVRAVGPASATSLFAVSLERNWLGGGAVWLILILVSCALWTVSLHLPKETWPRESDHHSNETVVGSDCDSQTDS</sequence>
<dbReference type="PANTHER" id="PTHR23504:SF15">
    <property type="entry name" value="MAJOR FACILITATOR SUPERFAMILY (MFS) PROFILE DOMAIN-CONTAINING PROTEIN"/>
    <property type="match status" value="1"/>
</dbReference>
<feature type="transmembrane region" description="Helical" evidence="7">
    <location>
        <begin position="215"/>
        <end position="237"/>
    </location>
</feature>
<feature type="transmembrane region" description="Helical" evidence="7">
    <location>
        <begin position="385"/>
        <end position="405"/>
    </location>
</feature>
<name>A0ABQ8KLE4_9APHY</name>
<feature type="transmembrane region" description="Helical" evidence="7">
    <location>
        <begin position="115"/>
        <end position="133"/>
    </location>
</feature>
<feature type="compositionally biased region" description="Basic and acidic residues" evidence="6">
    <location>
        <begin position="479"/>
        <end position="488"/>
    </location>
</feature>
<dbReference type="CDD" id="cd17330">
    <property type="entry name" value="MFS_SLC46_TetA_like"/>
    <property type="match status" value="1"/>
</dbReference>
<evidence type="ECO:0000256" key="7">
    <source>
        <dbReference type="SAM" id="Phobius"/>
    </source>
</evidence>
<gene>
    <name evidence="9" type="ORF">C8Q71DRAFT_531044</name>
</gene>
<comment type="caution">
    <text evidence="9">The sequence shown here is derived from an EMBL/GenBank/DDBJ whole genome shotgun (WGS) entry which is preliminary data.</text>
</comment>